<organism evidence="3 4">
    <name type="scientific">Diploptera punctata</name>
    <name type="common">Pacific beetle cockroach</name>
    <dbReference type="NCBI Taxonomy" id="6984"/>
    <lineage>
        <taxon>Eukaryota</taxon>
        <taxon>Metazoa</taxon>
        <taxon>Ecdysozoa</taxon>
        <taxon>Arthropoda</taxon>
        <taxon>Hexapoda</taxon>
        <taxon>Insecta</taxon>
        <taxon>Pterygota</taxon>
        <taxon>Neoptera</taxon>
        <taxon>Polyneoptera</taxon>
        <taxon>Dictyoptera</taxon>
        <taxon>Blattodea</taxon>
        <taxon>Blaberoidea</taxon>
        <taxon>Blaberidae</taxon>
        <taxon>Diplopterinae</taxon>
        <taxon>Diploptera</taxon>
    </lineage>
</organism>
<comment type="caution">
    <text evidence="3">The sequence shown here is derived from an EMBL/GenBank/DDBJ whole genome shotgun (WGS) entry which is preliminary data.</text>
</comment>
<keyword evidence="4" id="KW-1185">Reference proteome</keyword>
<dbReference type="EMBL" id="JASPKZ010006063">
    <property type="protein sequence ID" value="KAJ9587793.1"/>
    <property type="molecule type" value="Genomic_DNA"/>
</dbReference>
<keyword evidence="2" id="KW-1133">Transmembrane helix</keyword>
<feature type="non-terminal residue" evidence="3">
    <location>
        <position position="68"/>
    </location>
</feature>
<name>A0AAD7ZW67_DIPPU</name>
<keyword evidence="2" id="KW-0472">Membrane</keyword>
<sequence length="68" mass="7270">MEKHEETQVGAKQTPAPPDGGARAWFIMIASFLCNGILFGVINTYSVIYVDLQKKLEAAGVAEASSKA</sequence>
<dbReference type="Proteomes" id="UP001233999">
    <property type="component" value="Unassembled WGS sequence"/>
</dbReference>
<evidence type="ECO:0000256" key="2">
    <source>
        <dbReference type="SAM" id="Phobius"/>
    </source>
</evidence>
<evidence type="ECO:0000313" key="3">
    <source>
        <dbReference type="EMBL" id="KAJ9587793.1"/>
    </source>
</evidence>
<evidence type="ECO:0000256" key="1">
    <source>
        <dbReference type="SAM" id="MobiDB-lite"/>
    </source>
</evidence>
<reference evidence="3" key="1">
    <citation type="journal article" date="2023" name="IScience">
        <title>Live-bearing cockroach genome reveals convergent evolutionary mechanisms linked to viviparity in insects and beyond.</title>
        <authorList>
            <person name="Fouks B."/>
            <person name="Harrison M.C."/>
            <person name="Mikhailova A.A."/>
            <person name="Marchal E."/>
            <person name="English S."/>
            <person name="Carruthers M."/>
            <person name="Jennings E.C."/>
            <person name="Chiamaka E.L."/>
            <person name="Frigard R.A."/>
            <person name="Pippel M."/>
            <person name="Attardo G.M."/>
            <person name="Benoit J.B."/>
            <person name="Bornberg-Bauer E."/>
            <person name="Tobe S.S."/>
        </authorList>
    </citation>
    <scope>NUCLEOTIDE SEQUENCE</scope>
    <source>
        <strain evidence="3">Stay&amp;Tobe</strain>
    </source>
</reference>
<reference evidence="3" key="2">
    <citation type="submission" date="2023-05" db="EMBL/GenBank/DDBJ databases">
        <authorList>
            <person name="Fouks B."/>
        </authorList>
    </citation>
    <scope>NUCLEOTIDE SEQUENCE</scope>
    <source>
        <strain evidence="3">Stay&amp;Tobe</strain>
        <tissue evidence="3">Testes</tissue>
    </source>
</reference>
<evidence type="ECO:0000313" key="4">
    <source>
        <dbReference type="Proteomes" id="UP001233999"/>
    </source>
</evidence>
<gene>
    <name evidence="3" type="ORF">L9F63_018776</name>
</gene>
<keyword evidence="2" id="KW-0812">Transmembrane</keyword>
<protein>
    <submittedName>
        <fullName evidence="3">Uncharacterized protein</fullName>
    </submittedName>
</protein>
<accession>A0AAD7ZW67</accession>
<feature type="region of interest" description="Disordered" evidence="1">
    <location>
        <begin position="1"/>
        <end position="20"/>
    </location>
</feature>
<proteinExistence type="predicted"/>
<feature type="transmembrane region" description="Helical" evidence="2">
    <location>
        <begin position="24"/>
        <end position="45"/>
    </location>
</feature>
<dbReference type="AlphaFoldDB" id="A0AAD7ZW67"/>